<dbReference type="AlphaFoldDB" id="A0A0H5RMF9"/>
<dbReference type="InterPro" id="IPR011990">
    <property type="entry name" value="TPR-like_helical_dom_sf"/>
</dbReference>
<evidence type="ECO:0000256" key="1">
    <source>
        <dbReference type="ARBA" id="ARBA00023254"/>
    </source>
</evidence>
<reference evidence="3" key="1">
    <citation type="submission" date="2015-04" db="EMBL/GenBank/DDBJ databases">
        <title>The genome sequence of the plant pathogenic Rhizarian Plasmodiophora brassicae reveals insights in its biotrophic life cycle and the origin of chitin synthesis.</title>
        <authorList>
            <person name="Schwelm A."/>
            <person name="Fogelqvist J."/>
            <person name="Knaust A."/>
            <person name="Julke S."/>
            <person name="Lilja T."/>
            <person name="Dhandapani V."/>
            <person name="Bonilla-Rosso G."/>
            <person name="Karlsson M."/>
            <person name="Shevchenko A."/>
            <person name="Choi S.R."/>
            <person name="Kim H.G."/>
            <person name="Park J.Y."/>
            <person name="Lim Y.P."/>
            <person name="Ludwig-Muller J."/>
            <person name="Dixelius C."/>
        </authorList>
    </citation>
    <scope>NUCLEOTIDE SEQUENCE</scope>
    <source>
        <tissue evidence="3">Potato root galls</tissue>
    </source>
</reference>
<organism evidence="3">
    <name type="scientific">Spongospora subterranea</name>
    <dbReference type="NCBI Taxonomy" id="70186"/>
    <lineage>
        <taxon>Eukaryota</taxon>
        <taxon>Sar</taxon>
        <taxon>Rhizaria</taxon>
        <taxon>Endomyxa</taxon>
        <taxon>Phytomyxea</taxon>
        <taxon>Plasmodiophorida</taxon>
        <taxon>Plasmodiophoridae</taxon>
        <taxon>Spongospora</taxon>
    </lineage>
</organism>
<dbReference type="EMBL" id="HACM01009462">
    <property type="protein sequence ID" value="CRZ09904.1"/>
    <property type="molecule type" value="Transcribed_RNA"/>
</dbReference>
<dbReference type="InterPro" id="IPR042861">
    <property type="entry name" value="TEX11"/>
</dbReference>
<proteinExistence type="predicted"/>
<dbReference type="Pfam" id="PF08631">
    <property type="entry name" value="SPO22"/>
    <property type="match status" value="1"/>
</dbReference>
<dbReference type="PANTHER" id="PTHR47083:SF1">
    <property type="entry name" value="TESTIS-EXPRESSED PROTEIN 11"/>
    <property type="match status" value="1"/>
</dbReference>
<dbReference type="InterPro" id="IPR013940">
    <property type="entry name" value="Spo22/ZIP4/TEX11"/>
</dbReference>
<dbReference type="GO" id="GO:0051321">
    <property type="term" value="P:meiotic cell cycle"/>
    <property type="evidence" value="ECO:0007669"/>
    <property type="project" value="UniProtKB-KW"/>
</dbReference>
<name>A0A0H5RMF9_9EUKA</name>
<feature type="non-terminal residue" evidence="3">
    <location>
        <position position="1"/>
    </location>
</feature>
<keyword evidence="1" id="KW-0469">Meiosis</keyword>
<accession>A0A0H5RMF9</accession>
<dbReference type="Gene3D" id="1.25.40.10">
    <property type="entry name" value="Tetratricopeptide repeat domain"/>
    <property type="match status" value="1"/>
</dbReference>
<evidence type="ECO:0000256" key="2">
    <source>
        <dbReference type="ARBA" id="ARBA00031845"/>
    </source>
</evidence>
<evidence type="ECO:0000313" key="3">
    <source>
        <dbReference type="EMBL" id="CRZ09904.1"/>
    </source>
</evidence>
<dbReference type="PANTHER" id="PTHR47083">
    <property type="entry name" value="TESTIS-EXPRESSED PROTEIN 11"/>
    <property type="match status" value="1"/>
</dbReference>
<sequence length="924" mass="104079">AKEHAAVCYQCSSTSMDTARSLAGLQELVKALQETDYGNDFEAILEQIQTWIQDHHRLFQDEGMSGVIKTLIKEAAVDVFNITTVRASRTILNIKPKARTISCLLLALIPGIDQSISEVELFITMHTFTGNAWFEVERFEEASEHLQSAWKCVPLLLQSCETTMMASSLASAKELVFNVASLRMETMWVTGHHENALVMAKESLDYLESKSGYSFHLKLYNKGVKLYRMELNDAAISWLKLSSAALDLEILHPQYATKKARIFRVLSVIYKEGEMLDLALQSVNQSLDLSNDDVEALYLRVDILIRMQKIDLASNALCSIIQHAGCGQKMGMALCHMFKEAGCTSQSITGYDELLRKFPESVPIRLSKLRGLISIADMDGASVLADQLLSEHLSGRREIPLDVLDDFRRILSGLALNSFETGLYDAASNWISRNERLATVHGSDDKNAYLCRCALSMVHFEMNNIDEALRCTIKAMSLYTQSSIANLLAARCYVSLNNQNEAISHLKQAIQAGNLDTSFISIVLHESINGNMVDCAIICIEELVASAKNVDISQISLLQCALQLYNSKIFGDVTHRCEDLLSLKPLLDRACVHIRLAASYLREHRLLSEKPQQGDINQIEYLTSWFGKAAWNLGLKCSQEKQFLICQEFFFQAFTLFQAMPRATEGDTFVRITLCLCMSAGVAIQHAWEARISSESKYDVENLDRIFREFRAITKISSGSDSPLMNNVLPIMHLLEFQHKLLQNDPHLSVHVKNSLTVSGWKATLFDDVAAICLQAPFRRRDIAILAIKLRLSQEIGEGSTTSVTVNIEEVSRLFRQLIAISETIEDQVDFFNGVIDLVLSRIRDSLPLYPKLEACWLIARAWNNGVVRYRSGRMEDAETWMSRAIQLVNLLPELNSYANKQEMVKSHSHVLSKIQHNQKQHLR</sequence>
<protein>
    <recommendedName>
        <fullName evidence="2">Protein ZIP4 homolog</fullName>
    </recommendedName>
</protein>
<dbReference type="SUPFAM" id="SSF48452">
    <property type="entry name" value="TPR-like"/>
    <property type="match status" value="2"/>
</dbReference>